<dbReference type="InterPro" id="IPR036567">
    <property type="entry name" value="RHF-like"/>
</dbReference>
<dbReference type="InterPro" id="IPR050574">
    <property type="entry name" value="HPF/YfiA_ribosome-assoc"/>
</dbReference>
<dbReference type="EMBL" id="CP146612">
    <property type="protein sequence ID" value="WWX26237.1"/>
    <property type="molecule type" value="Genomic_DNA"/>
</dbReference>
<accession>A0ABZ2J9G0</accession>
<dbReference type="InterPro" id="IPR038416">
    <property type="entry name" value="Ribosom_S30AE_C_sf"/>
</dbReference>
<dbReference type="InterPro" id="IPR003489">
    <property type="entry name" value="RHF/RaiA"/>
</dbReference>
<dbReference type="Proteomes" id="UP001375370">
    <property type="component" value="Chromosome"/>
</dbReference>
<gene>
    <name evidence="3" type="ORF">V8247_04505</name>
</gene>
<dbReference type="Pfam" id="PF16321">
    <property type="entry name" value="Ribosom_S30AE_C"/>
    <property type="match status" value="1"/>
</dbReference>
<dbReference type="RefSeq" id="WP_338739213.1">
    <property type="nucleotide sequence ID" value="NZ_CP146612.1"/>
</dbReference>
<feature type="domain" description="Sigma 54 modulation/S30EA ribosomal protein C-terminal" evidence="2">
    <location>
        <begin position="119"/>
        <end position="170"/>
    </location>
</feature>
<name>A0ABZ2J9G0_9CHLR</name>
<dbReference type="PANTHER" id="PTHR33231">
    <property type="entry name" value="30S RIBOSOMAL PROTEIN"/>
    <property type="match status" value="1"/>
</dbReference>
<protein>
    <submittedName>
        <fullName evidence="3">HPF/RaiA family ribosome-associated protein</fullName>
    </submittedName>
</protein>
<dbReference type="SUPFAM" id="SSF69754">
    <property type="entry name" value="Ribosome binding protein Y (YfiA homologue)"/>
    <property type="match status" value="1"/>
</dbReference>
<evidence type="ECO:0000313" key="3">
    <source>
        <dbReference type="EMBL" id="WWX26237.1"/>
    </source>
</evidence>
<keyword evidence="4" id="KW-1185">Reference proteome</keyword>
<organism evidence="3 4">
    <name type="scientific">Candidatus Dehalogenimonas loeffleri</name>
    <dbReference type="NCBI Taxonomy" id="3127115"/>
    <lineage>
        <taxon>Bacteria</taxon>
        <taxon>Bacillati</taxon>
        <taxon>Chloroflexota</taxon>
        <taxon>Dehalococcoidia</taxon>
        <taxon>Dehalococcoidales</taxon>
        <taxon>Dehalococcoidaceae</taxon>
        <taxon>Dehalogenimonas</taxon>
    </lineage>
</organism>
<keyword evidence="1" id="KW-0810">Translation regulation</keyword>
<dbReference type="PANTHER" id="PTHR33231:SF1">
    <property type="entry name" value="30S RIBOSOMAL PROTEIN"/>
    <property type="match status" value="1"/>
</dbReference>
<evidence type="ECO:0000256" key="1">
    <source>
        <dbReference type="ARBA" id="ARBA00022845"/>
    </source>
</evidence>
<dbReference type="InterPro" id="IPR032528">
    <property type="entry name" value="Ribosom_S30AE_C"/>
</dbReference>
<reference evidence="3 4" key="1">
    <citation type="submission" date="2024-03" db="EMBL/GenBank/DDBJ databases">
        <title>A Dehalogenimonas Isolated from Estuarine Sediments Dihaloeliminates Chlorinated Alkanes.</title>
        <authorList>
            <person name="Yang Y."/>
            <person name="Wang H."/>
        </authorList>
    </citation>
    <scope>NUCLEOTIDE SEQUENCE [LARGE SCALE GENOMIC DNA]</scope>
    <source>
        <strain evidence="3 4">W</strain>
    </source>
</reference>
<sequence length="178" mass="19667">MDIIITARNLTLAETTRKQIERKFAKIGRHLPQARELKLEITEQATKAAKDRFIARAALDILGPVINAESRAASLPSVIDQLVAILERQAQDFKTKGAEFSRDTQRLEVPEAAGTGGKARPVVEIERYATKPMSVDEAVAALSDSRDDMMLFHNERGQVNLLRRRGDGGFILTLSEAA</sequence>
<evidence type="ECO:0000313" key="4">
    <source>
        <dbReference type="Proteomes" id="UP001375370"/>
    </source>
</evidence>
<evidence type="ECO:0000259" key="2">
    <source>
        <dbReference type="Pfam" id="PF16321"/>
    </source>
</evidence>
<proteinExistence type="predicted"/>
<dbReference type="Gene3D" id="3.30.160.100">
    <property type="entry name" value="Ribosome hibernation promotion factor-like"/>
    <property type="match status" value="1"/>
</dbReference>
<dbReference type="Gene3D" id="3.30.505.50">
    <property type="entry name" value="Sigma 54 modulation/S30EA ribosomal protein, C-terminal domain"/>
    <property type="match status" value="1"/>
</dbReference>
<dbReference type="Pfam" id="PF02482">
    <property type="entry name" value="Ribosomal_S30AE"/>
    <property type="match status" value="1"/>
</dbReference>